<dbReference type="InterPro" id="IPR050766">
    <property type="entry name" value="Bact_Lucif_Oxidored"/>
</dbReference>
<evidence type="ECO:0000259" key="2">
    <source>
        <dbReference type="Pfam" id="PF00296"/>
    </source>
</evidence>
<feature type="non-terminal residue" evidence="3">
    <location>
        <position position="1"/>
    </location>
</feature>
<evidence type="ECO:0000313" key="4">
    <source>
        <dbReference type="Proteomes" id="UP000283587"/>
    </source>
</evidence>
<dbReference type="InterPro" id="IPR019949">
    <property type="entry name" value="CmoO-like"/>
</dbReference>
<keyword evidence="3" id="KW-0560">Oxidoreductase</keyword>
<evidence type="ECO:0000256" key="1">
    <source>
        <dbReference type="ARBA" id="ARBA00007789"/>
    </source>
</evidence>
<comment type="similarity">
    <text evidence="1">To bacterial alkanal monooxygenase alpha and beta chains.</text>
</comment>
<evidence type="ECO:0000313" key="3">
    <source>
        <dbReference type="EMBL" id="RJL12121.1"/>
    </source>
</evidence>
<name>A0A419A5L8_9RHOB</name>
<reference evidence="4" key="1">
    <citation type="submission" date="2018-09" db="EMBL/GenBank/DDBJ databases">
        <title>Paracoccus onubensis nov. sp. a moderate halophilic bacterium isolated from Gruta de las Maravillas (Aracena, Spain).</title>
        <authorList>
            <person name="Jurado V."/>
            <person name="Gutierrez-Patricio S."/>
            <person name="Gonzalez-Pimentel J.L."/>
            <person name="Miller A.Z."/>
            <person name="Laiz L."/>
            <person name="Saiz-Jimenez C."/>
        </authorList>
    </citation>
    <scope>NUCLEOTIDE SEQUENCE [LARGE SCALE GENOMIC DNA]</scope>
    <source>
        <strain evidence="4">DSM 26381</strain>
    </source>
</reference>
<dbReference type="Proteomes" id="UP000283587">
    <property type="component" value="Unassembled WGS sequence"/>
</dbReference>
<gene>
    <name evidence="3" type="ORF">D3P05_12750</name>
</gene>
<dbReference type="PANTHER" id="PTHR30137">
    <property type="entry name" value="LUCIFERASE-LIKE MONOOXYGENASE"/>
    <property type="match status" value="1"/>
</dbReference>
<dbReference type="Gene3D" id="3.20.20.30">
    <property type="entry name" value="Luciferase-like domain"/>
    <property type="match status" value="1"/>
</dbReference>
<dbReference type="EMBL" id="QZEW01000050">
    <property type="protein sequence ID" value="RJL12121.1"/>
    <property type="molecule type" value="Genomic_DNA"/>
</dbReference>
<keyword evidence="4" id="KW-1185">Reference proteome</keyword>
<dbReference type="RefSeq" id="WP_119898547.1">
    <property type="nucleotide sequence ID" value="NZ_QZEW01000050.1"/>
</dbReference>
<protein>
    <submittedName>
        <fullName evidence="3">MsnO8 family LLM class oxidoreductase</fullName>
        <ecNumber evidence="3">1.-.-.-</ecNumber>
    </submittedName>
</protein>
<feature type="domain" description="Luciferase-like" evidence="2">
    <location>
        <begin position="2"/>
        <end position="207"/>
    </location>
</feature>
<dbReference type="GO" id="GO:0016705">
    <property type="term" value="F:oxidoreductase activity, acting on paired donors, with incorporation or reduction of molecular oxygen"/>
    <property type="evidence" value="ECO:0007669"/>
    <property type="project" value="InterPro"/>
</dbReference>
<dbReference type="SUPFAM" id="SSF51679">
    <property type="entry name" value="Bacterial luciferase-like"/>
    <property type="match status" value="1"/>
</dbReference>
<dbReference type="AlphaFoldDB" id="A0A419A5L8"/>
<dbReference type="NCBIfam" id="TIGR03558">
    <property type="entry name" value="oxido_grp_1"/>
    <property type="match status" value="1"/>
</dbReference>
<sequence length="243" mass="26123">AVAEAFGTLATAFPDRIDLGLGRAPGGDGAVIRALRRDPMADSFPQDVVELLSYLGPAQPNAPVRALPGEGTSVPVWILGSSLFGAQLAAHLGLPYAFASHFAPGDLDEALAVYRDRFRPSPWLEAPRAMIAINVFAAETTAEAVFLRSTMQLAFARLRSGMPGKLPRPTRDLDAEIPPAMRRAVDQALRISAVGDRGEVREQLQALIGTYRPDEVILTGQIHDHAARLKSFEMAAEIMSSLD</sequence>
<dbReference type="GO" id="GO:0005829">
    <property type="term" value="C:cytosol"/>
    <property type="evidence" value="ECO:0007669"/>
    <property type="project" value="TreeGrafter"/>
</dbReference>
<proteinExistence type="predicted"/>
<dbReference type="InterPro" id="IPR011251">
    <property type="entry name" value="Luciferase-like_dom"/>
</dbReference>
<dbReference type="CDD" id="cd00347">
    <property type="entry name" value="Flavin_utilizing_monoxygenases"/>
    <property type="match status" value="1"/>
</dbReference>
<dbReference type="PANTHER" id="PTHR30137:SF6">
    <property type="entry name" value="LUCIFERASE-LIKE MONOOXYGENASE"/>
    <property type="match status" value="1"/>
</dbReference>
<comment type="caution">
    <text evidence="3">The sequence shown here is derived from an EMBL/GenBank/DDBJ whole genome shotgun (WGS) entry which is preliminary data.</text>
</comment>
<dbReference type="EC" id="1.-.-.-" evidence="3"/>
<dbReference type="OrthoDB" id="9780518at2"/>
<dbReference type="InterPro" id="IPR036661">
    <property type="entry name" value="Luciferase-like_sf"/>
</dbReference>
<organism evidence="3 4">
    <name type="scientific">Paracoccus siganidrum</name>
    <dbReference type="NCBI Taxonomy" id="1276757"/>
    <lineage>
        <taxon>Bacteria</taxon>
        <taxon>Pseudomonadati</taxon>
        <taxon>Pseudomonadota</taxon>
        <taxon>Alphaproteobacteria</taxon>
        <taxon>Rhodobacterales</taxon>
        <taxon>Paracoccaceae</taxon>
        <taxon>Paracoccus</taxon>
    </lineage>
</organism>
<dbReference type="Pfam" id="PF00296">
    <property type="entry name" value="Bac_luciferase"/>
    <property type="match status" value="1"/>
</dbReference>
<accession>A0A419A5L8</accession>